<dbReference type="EMBL" id="JACCFJ010000001">
    <property type="protein sequence ID" value="NYI83477.1"/>
    <property type="molecule type" value="Genomic_DNA"/>
</dbReference>
<keyword evidence="4" id="KW-1015">Disulfide bond</keyword>
<evidence type="ECO:0000256" key="5">
    <source>
        <dbReference type="ARBA" id="ARBA00023284"/>
    </source>
</evidence>
<dbReference type="AlphaFoldDB" id="A0A853AR71"/>
<reference evidence="8 9" key="1">
    <citation type="submission" date="2020-07" db="EMBL/GenBank/DDBJ databases">
        <title>Sequencing the genomes of 1000 actinobacteria strains.</title>
        <authorList>
            <person name="Klenk H.-P."/>
        </authorList>
    </citation>
    <scope>NUCLEOTIDE SEQUENCE [LARGE SCALE GENOMIC DNA]</scope>
    <source>
        <strain evidence="8 9">DSM 44065</strain>
    </source>
</reference>
<evidence type="ECO:0000313" key="9">
    <source>
        <dbReference type="Proteomes" id="UP000587002"/>
    </source>
</evidence>
<evidence type="ECO:0000256" key="6">
    <source>
        <dbReference type="SAM" id="Phobius"/>
    </source>
</evidence>
<feature type="domain" description="Thioredoxin" evidence="7">
    <location>
        <begin position="48"/>
        <end position="249"/>
    </location>
</feature>
<dbReference type="SUPFAM" id="SSF52833">
    <property type="entry name" value="Thioredoxin-like"/>
    <property type="match status" value="1"/>
</dbReference>
<feature type="transmembrane region" description="Helical" evidence="6">
    <location>
        <begin position="16"/>
        <end position="38"/>
    </location>
</feature>
<comment type="caution">
    <text evidence="8">The sequence shown here is derived from an EMBL/GenBank/DDBJ whole genome shotgun (WGS) entry which is preliminary data.</text>
</comment>
<dbReference type="PANTHER" id="PTHR13887">
    <property type="entry name" value="GLUTATHIONE S-TRANSFERASE KAPPA"/>
    <property type="match status" value="1"/>
</dbReference>
<accession>A0A853AR71</accession>
<sequence length="250" mass="27093">MSKNTNPLTKGSGPSINVILTAIVVVVAVGVIGGVLWFNRDGGTSAEQPAGPPVAAELLRKPDSNALLESPDSKVTVVEFLDYQCPACWDYYTNLTKKVEQEYAGKINFVTRNYPLQKAHPLARPAAQAAEAAALQGKYREMYHALYDNYMEWAVTPDGKVSEDVAKAQGLFEQYAQRIGLDVAKFRADAASPQVSAKIDADLADGDRAGVKGTPTLFINGRKFEPGADVKTWEQVAQAFRSKLDAELAK</sequence>
<comment type="similarity">
    <text evidence="1">Belongs to the thioredoxin family. DsbA subfamily.</text>
</comment>
<dbReference type="Pfam" id="PF13462">
    <property type="entry name" value="Thioredoxin_4"/>
    <property type="match status" value="1"/>
</dbReference>
<dbReference type="InterPro" id="IPR012336">
    <property type="entry name" value="Thioredoxin-like_fold"/>
</dbReference>
<dbReference type="Gene3D" id="3.40.30.10">
    <property type="entry name" value="Glutaredoxin"/>
    <property type="match status" value="1"/>
</dbReference>
<keyword evidence="6" id="KW-0812">Transmembrane</keyword>
<evidence type="ECO:0000256" key="4">
    <source>
        <dbReference type="ARBA" id="ARBA00023157"/>
    </source>
</evidence>
<dbReference type="PANTHER" id="PTHR13887:SF14">
    <property type="entry name" value="DISULFIDE BOND FORMATION PROTEIN D"/>
    <property type="match status" value="1"/>
</dbReference>
<evidence type="ECO:0000256" key="3">
    <source>
        <dbReference type="ARBA" id="ARBA00023002"/>
    </source>
</evidence>
<dbReference type="Proteomes" id="UP000587002">
    <property type="component" value="Unassembled WGS sequence"/>
</dbReference>
<evidence type="ECO:0000259" key="7">
    <source>
        <dbReference type="PROSITE" id="PS51352"/>
    </source>
</evidence>
<proteinExistence type="inferred from homology"/>
<organism evidence="8 9">
    <name type="scientific">Saccharopolyspora hordei</name>
    <dbReference type="NCBI Taxonomy" id="1838"/>
    <lineage>
        <taxon>Bacteria</taxon>
        <taxon>Bacillati</taxon>
        <taxon>Actinomycetota</taxon>
        <taxon>Actinomycetes</taxon>
        <taxon>Pseudonocardiales</taxon>
        <taxon>Pseudonocardiaceae</taxon>
        <taxon>Saccharopolyspora</taxon>
    </lineage>
</organism>
<keyword evidence="6" id="KW-0472">Membrane</keyword>
<gene>
    <name evidence="8" type="ORF">HNR68_002107</name>
</gene>
<dbReference type="InterPro" id="IPR013766">
    <property type="entry name" value="Thioredoxin_domain"/>
</dbReference>
<dbReference type="GO" id="GO:0016853">
    <property type="term" value="F:isomerase activity"/>
    <property type="evidence" value="ECO:0007669"/>
    <property type="project" value="UniProtKB-KW"/>
</dbReference>
<dbReference type="InterPro" id="IPR036249">
    <property type="entry name" value="Thioredoxin-like_sf"/>
</dbReference>
<keyword evidence="8" id="KW-0413">Isomerase</keyword>
<dbReference type="GO" id="GO:0016491">
    <property type="term" value="F:oxidoreductase activity"/>
    <property type="evidence" value="ECO:0007669"/>
    <property type="project" value="UniProtKB-KW"/>
</dbReference>
<evidence type="ECO:0000313" key="8">
    <source>
        <dbReference type="EMBL" id="NYI83477.1"/>
    </source>
</evidence>
<dbReference type="RefSeq" id="WP_179719973.1">
    <property type="nucleotide sequence ID" value="NZ_BAABFH010000001.1"/>
</dbReference>
<keyword evidence="2" id="KW-0732">Signal</keyword>
<keyword evidence="6" id="KW-1133">Transmembrane helix</keyword>
<protein>
    <submittedName>
        <fullName evidence="8">Protein-disulfide isomerase</fullName>
    </submittedName>
</protein>
<evidence type="ECO:0000256" key="1">
    <source>
        <dbReference type="ARBA" id="ARBA00005791"/>
    </source>
</evidence>
<keyword evidence="9" id="KW-1185">Reference proteome</keyword>
<dbReference type="PROSITE" id="PS51352">
    <property type="entry name" value="THIOREDOXIN_2"/>
    <property type="match status" value="1"/>
</dbReference>
<keyword evidence="3" id="KW-0560">Oxidoreductase</keyword>
<name>A0A853AR71_9PSEU</name>
<keyword evidence="5" id="KW-0676">Redox-active center</keyword>
<evidence type="ECO:0000256" key="2">
    <source>
        <dbReference type="ARBA" id="ARBA00022729"/>
    </source>
</evidence>